<protein>
    <submittedName>
        <fullName evidence="1">Uncharacterized protein</fullName>
    </submittedName>
</protein>
<keyword evidence="2" id="KW-1185">Reference proteome</keyword>
<proteinExistence type="predicted"/>
<accession>A0A1T3NJR9</accession>
<name>A0A1T3NJR9_9ACTN</name>
<reference evidence="1 2" key="1">
    <citation type="submission" date="2017-03" db="EMBL/GenBank/DDBJ databases">
        <title>Draft genome sequence of Streptomyces scabrisporus NF3, endophyte isolated from Amphipterygium adstringens.</title>
        <authorList>
            <person name="Vazquez M."/>
            <person name="Ceapa C.D."/>
            <person name="Rodriguez Luna D."/>
            <person name="Sanchez Esquivel S."/>
        </authorList>
    </citation>
    <scope>NUCLEOTIDE SEQUENCE [LARGE SCALE GENOMIC DNA]</scope>
    <source>
        <strain evidence="1 2">NF3</strain>
    </source>
</reference>
<evidence type="ECO:0000313" key="1">
    <source>
        <dbReference type="EMBL" id="OPC77097.1"/>
    </source>
</evidence>
<dbReference type="AlphaFoldDB" id="A0A1T3NJR9"/>
<gene>
    <name evidence="1" type="ORF">B4N89_41760</name>
</gene>
<dbReference type="Proteomes" id="UP000190037">
    <property type="component" value="Unassembled WGS sequence"/>
</dbReference>
<comment type="caution">
    <text evidence="1">The sequence shown here is derived from an EMBL/GenBank/DDBJ whole genome shotgun (WGS) entry which is preliminary data.</text>
</comment>
<organism evidence="1 2">
    <name type="scientific">Embleya scabrispora</name>
    <dbReference type="NCBI Taxonomy" id="159449"/>
    <lineage>
        <taxon>Bacteria</taxon>
        <taxon>Bacillati</taxon>
        <taxon>Actinomycetota</taxon>
        <taxon>Actinomycetes</taxon>
        <taxon>Kitasatosporales</taxon>
        <taxon>Streptomycetaceae</taxon>
        <taxon>Embleya</taxon>
    </lineage>
</organism>
<evidence type="ECO:0000313" key="2">
    <source>
        <dbReference type="Proteomes" id="UP000190037"/>
    </source>
</evidence>
<sequence>MDLQTSMTGLTDEARQQVRDRVWVLTSHDHALALQVEAGLREAVGSPETHQDLPAINRLERLRETLAVLAISLARTHGHLAWFLSGALTVLEPVLRWRALPAERRESFGTVVPDPGQYTQAENAVRHLQDTMAQITATPPQQ</sequence>
<dbReference type="EMBL" id="MWQN01000004">
    <property type="protein sequence ID" value="OPC77097.1"/>
    <property type="molecule type" value="Genomic_DNA"/>
</dbReference>
<dbReference type="RefSeq" id="WP_078981857.1">
    <property type="nucleotide sequence ID" value="NZ_MWQN01000004.1"/>
</dbReference>